<name>A0A1J5PUK3_9ZZZZ</name>
<dbReference type="AlphaFoldDB" id="A0A1J5PUK3"/>
<protein>
    <submittedName>
        <fullName evidence="1">Uncharacterized protein</fullName>
    </submittedName>
</protein>
<gene>
    <name evidence="1" type="ORF">GALL_438100</name>
</gene>
<comment type="caution">
    <text evidence="1">The sequence shown here is derived from an EMBL/GenBank/DDBJ whole genome shotgun (WGS) entry which is preliminary data.</text>
</comment>
<proteinExistence type="predicted"/>
<accession>A0A1J5PUK3</accession>
<dbReference type="EMBL" id="MLJW01002475">
    <property type="protein sequence ID" value="OIQ74536.1"/>
    <property type="molecule type" value="Genomic_DNA"/>
</dbReference>
<sequence>MDQHGGHWPTTTVKVGFDCDTAGRSVCDCAQIKRSIGGEQDRFQEGFDTYTRLGRDVDEDRGPAVLLSNQVVLGQLLTDLGRVRTLFINLVNCDDDRNTSSLGMVECLNRLRHHAIICSDNKNRDISYLGATSTHSGERFVTRSIDESDRPIHTVMHGAHLVGTDVLGDSTGFAPDDVGLSNRIKQEGLTVINVTHDGYYWRTCHQVLISKGSQFGIQIDVELF</sequence>
<evidence type="ECO:0000313" key="1">
    <source>
        <dbReference type="EMBL" id="OIQ74536.1"/>
    </source>
</evidence>
<reference evidence="1" key="1">
    <citation type="submission" date="2016-10" db="EMBL/GenBank/DDBJ databases">
        <title>Sequence of Gallionella enrichment culture.</title>
        <authorList>
            <person name="Poehlein A."/>
            <person name="Muehling M."/>
            <person name="Daniel R."/>
        </authorList>
    </citation>
    <scope>NUCLEOTIDE SEQUENCE</scope>
</reference>
<dbReference type="AntiFam" id="ANF00072">
    <property type="entry name" value="Shadow ORF (opposite TypA)"/>
</dbReference>
<organism evidence="1">
    <name type="scientific">mine drainage metagenome</name>
    <dbReference type="NCBI Taxonomy" id="410659"/>
    <lineage>
        <taxon>unclassified sequences</taxon>
        <taxon>metagenomes</taxon>
        <taxon>ecological metagenomes</taxon>
    </lineage>
</organism>